<comment type="caution">
    <text evidence="1">The sequence shown here is derived from an EMBL/GenBank/DDBJ whole genome shotgun (WGS) entry which is preliminary data.</text>
</comment>
<reference evidence="1 2" key="1">
    <citation type="submission" date="2014-03" db="EMBL/GenBank/DDBJ databases">
        <title>Draft genome sequence of the novel thermoacidophilic archaea Acidianus copahuensis ALE1 strain, isolated from Copahue volcanic area in Neuquen Argentina.</title>
        <authorList>
            <person name="Urbieta M.S."/>
            <person name="Rascovan N."/>
            <person name="Castro C."/>
            <person name="Revale S."/>
            <person name="Giaveno M.A."/>
            <person name="Vazquez M.P."/>
            <person name="Donati E.R."/>
        </authorList>
    </citation>
    <scope>NUCLEOTIDE SEQUENCE [LARGE SCALE GENOMIC DNA]</scope>
    <source>
        <strain evidence="1 2">ALE1</strain>
    </source>
</reference>
<dbReference type="AlphaFoldDB" id="A0A031LX19"/>
<dbReference type="OrthoDB" id="44179at2157"/>
<accession>A0A031LX19</accession>
<protein>
    <submittedName>
        <fullName evidence="1">PepK</fullName>
    </submittedName>
</protein>
<dbReference type="Proteomes" id="UP000024332">
    <property type="component" value="Unassembled WGS sequence"/>
</dbReference>
<dbReference type="EMBL" id="JFZT01000005">
    <property type="protein sequence ID" value="EZQ12029.1"/>
    <property type="molecule type" value="Genomic_DNA"/>
</dbReference>
<evidence type="ECO:0000313" key="1">
    <source>
        <dbReference type="EMBL" id="EZQ12029.1"/>
    </source>
</evidence>
<dbReference type="RefSeq" id="WP_052349371.1">
    <property type="nucleotide sequence ID" value="NZ_JFZT01000005.1"/>
</dbReference>
<organism evidence="1 2">
    <name type="scientific">Candidatus Acidianus copahuensis</name>
    <dbReference type="NCBI Taxonomy" id="1160895"/>
    <lineage>
        <taxon>Archaea</taxon>
        <taxon>Thermoproteota</taxon>
        <taxon>Thermoprotei</taxon>
        <taxon>Sulfolobales</taxon>
        <taxon>Sulfolobaceae</taxon>
        <taxon>Acidianus</taxon>
    </lineage>
</organism>
<name>A0A031LX19_9CREN</name>
<sequence>MIKKSFTSKPRIKALRMSSKFLSFKLRGSEKEINTIIYIIYVDKEEEEIIQFIREKGRKEKDGKKCIAKSKLKGKHPEKLKQLEEDHLIVVEKRGTGESVCIEEKVSEGNVKIPTPTIQDQQIILMLKDILELLKEINRKLDRVLSNPSDLEARFDSLYEEVKNSFNIARLSEIRKRMGLSQEEFYSKLSDYIERNYRLVSGGDEGVVKGGVIYGMVRKL</sequence>
<gene>
    <name evidence="1" type="ORF">CM19_00190</name>
</gene>
<evidence type="ECO:0000313" key="2">
    <source>
        <dbReference type="Proteomes" id="UP000024332"/>
    </source>
</evidence>
<dbReference type="STRING" id="1160895.CM19_00190"/>
<proteinExistence type="predicted"/>
<keyword evidence="2" id="KW-1185">Reference proteome</keyword>